<feature type="region of interest" description="Disordered" evidence="9">
    <location>
        <begin position="943"/>
        <end position="1098"/>
    </location>
</feature>
<evidence type="ECO:0000256" key="4">
    <source>
        <dbReference type="ARBA" id="ARBA00022448"/>
    </source>
</evidence>
<feature type="region of interest" description="Disordered" evidence="9">
    <location>
        <begin position="1162"/>
        <end position="1183"/>
    </location>
</feature>
<dbReference type="GO" id="GO:0006890">
    <property type="term" value="P:retrograde vesicle-mediated transport, Golgi to endoplasmic reticulum"/>
    <property type="evidence" value="ECO:0007669"/>
    <property type="project" value="TreeGrafter"/>
</dbReference>
<dbReference type="InterPro" id="IPR019335">
    <property type="entry name" value="COG7"/>
</dbReference>
<feature type="compositionally biased region" description="Polar residues" evidence="9">
    <location>
        <begin position="1040"/>
        <end position="1055"/>
    </location>
</feature>
<evidence type="ECO:0000256" key="3">
    <source>
        <dbReference type="ARBA" id="ARBA00020984"/>
    </source>
</evidence>
<dbReference type="GO" id="GO:0006886">
    <property type="term" value="P:intracellular protein transport"/>
    <property type="evidence" value="ECO:0007669"/>
    <property type="project" value="InterPro"/>
</dbReference>
<dbReference type="OrthoDB" id="249612at2759"/>
<keyword evidence="4" id="KW-0813">Transport</keyword>
<feature type="compositionally biased region" description="Basic residues" evidence="9">
    <location>
        <begin position="32"/>
        <end position="48"/>
    </location>
</feature>
<feature type="compositionally biased region" description="Polar residues" evidence="9">
    <location>
        <begin position="1003"/>
        <end position="1031"/>
    </location>
</feature>
<dbReference type="Pfam" id="PF10191">
    <property type="entry name" value="COG7"/>
    <property type="match status" value="1"/>
</dbReference>
<dbReference type="Proteomes" id="UP000245942">
    <property type="component" value="Unassembled WGS sequence"/>
</dbReference>
<comment type="similarity">
    <text evidence="2">Belongs to the COG7 family.</text>
</comment>
<gene>
    <name evidence="10" type="ORF">BCV69DRAFT_282668</name>
</gene>
<feature type="region of interest" description="Disordered" evidence="9">
    <location>
        <begin position="1"/>
        <end position="56"/>
    </location>
</feature>
<feature type="compositionally biased region" description="Low complexity" evidence="9">
    <location>
        <begin position="1088"/>
        <end position="1098"/>
    </location>
</feature>
<feature type="region of interest" description="Disordered" evidence="9">
    <location>
        <begin position="1274"/>
        <end position="1336"/>
    </location>
</feature>
<organism evidence="10 11">
    <name type="scientific">Pseudomicrostroma glucosiphilum</name>
    <dbReference type="NCBI Taxonomy" id="1684307"/>
    <lineage>
        <taxon>Eukaryota</taxon>
        <taxon>Fungi</taxon>
        <taxon>Dikarya</taxon>
        <taxon>Basidiomycota</taxon>
        <taxon>Ustilaginomycotina</taxon>
        <taxon>Exobasidiomycetes</taxon>
        <taxon>Microstromatales</taxon>
        <taxon>Microstromatales incertae sedis</taxon>
        <taxon>Pseudomicrostroma</taxon>
    </lineage>
</organism>
<evidence type="ECO:0000256" key="2">
    <source>
        <dbReference type="ARBA" id="ARBA00005831"/>
    </source>
</evidence>
<dbReference type="RefSeq" id="XP_025348337.1">
    <property type="nucleotide sequence ID" value="XM_025492435.1"/>
</dbReference>
<evidence type="ECO:0000313" key="11">
    <source>
        <dbReference type="Proteomes" id="UP000245942"/>
    </source>
</evidence>
<evidence type="ECO:0000256" key="9">
    <source>
        <dbReference type="SAM" id="MobiDB-lite"/>
    </source>
</evidence>
<reference evidence="10 11" key="1">
    <citation type="journal article" date="2018" name="Mol. Biol. Evol.">
        <title>Broad Genomic Sampling Reveals a Smut Pathogenic Ancestry of the Fungal Clade Ustilaginomycotina.</title>
        <authorList>
            <person name="Kijpornyongpan T."/>
            <person name="Mondo S.J."/>
            <person name="Barry K."/>
            <person name="Sandor L."/>
            <person name="Lee J."/>
            <person name="Lipzen A."/>
            <person name="Pangilinan J."/>
            <person name="LaButti K."/>
            <person name="Hainaut M."/>
            <person name="Henrissat B."/>
            <person name="Grigoriev I.V."/>
            <person name="Spatafora J.W."/>
            <person name="Aime M.C."/>
        </authorList>
    </citation>
    <scope>NUCLEOTIDE SEQUENCE [LARGE SCALE GENOMIC DNA]</scope>
    <source>
        <strain evidence="10 11">MCA 4718</strain>
    </source>
</reference>
<feature type="compositionally biased region" description="Polar residues" evidence="9">
    <location>
        <begin position="488"/>
        <end position="499"/>
    </location>
</feature>
<comment type="subcellular location">
    <subcellularLocation>
        <location evidence="1">Golgi apparatus membrane</location>
        <topology evidence="1">Peripheral membrane protein</topology>
    </subcellularLocation>
</comment>
<evidence type="ECO:0000256" key="7">
    <source>
        <dbReference type="ARBA" id="ARBA00023136"/>
    </source>
</evidence>
<keyword evidence="6" id="KW-0333">Golgi apparatus</keyword>
<feature type="region of interest" description="Disordered" evidence="9">
    <location>
        <begin position="1248"/>
        <end position="1267"/>
    </location>
</feature>
<feature type="compositionally biased region" description="Gly residues" evidence="9">
    <location>
        <begin position="1304"/>
        <end position="1321"/>
    </location>
</feature>
<proteinExistence type="inferred from homology"/>
<dbReference type="EMBL" id="KZ819326">
    <property type="protein sequence ID" value="PWN21177.1"/>
    <property type="molecule type" value="Genomic_DNA"/>
</dbReference>
<name>A0A316U7G3_9BASI</name>
<evidence type="ECO:0000256" key="5">
    <source>
        <dbReference type="ARBA" id="ARBA00022927"/>
    </source>
</evidence>
<accession>A0A316U7G3</accession>
<dbReference type="STRING" id="1684307.A0A316U7G3"/>
<feature type="compositionally biased region" description="Low complexity" evidence="9">
    <location>
        <begin position="533"/>
        <end position="545"/>
    </location>
</feature>
<dbReference type="GeneID" id="37014169"/>
<dbReference type="GO" id="GO:0007030">
    <property type="term" value="P:Golgi organization"/>
    <property type="evidence" value="ECO:0007669"/>
    <property type="project" value="TreeGrafter"/>
</dbReference>
<feature type="compositionally biased region" description="Low complexity" evidence="9">
    <location>
        <begin position="1"/>
        <end position="31"/>
    </location>
</feature>
<keyword evidence="7" id="KW-0472">Membrane</keyword>
<sequence length="1336" mass="141216">MASSSSSAMSSAPGPSSASFLAAGQRGSISSSRRRSSHTIRSVAARRHSTAEINEEDEEVVDPFLISLDSDDFDPASWLDAQLDSSSPQNSAASAPLPSLDTSLSGLLTKISLARSDVSASVDREIAAAKRNVPRIMGELGWIGKSVEGLDAKLTDLGRQALPSGSGSQTSRATEANGEVGNGITDPEKDSAKQDPLARLADLHKLHTHLGSYRALLRLASSWSTLSSDVSLLLTEASQSTTSSVDSLANFNSASLRLKEARESLEVFGSEKEGKEKAALLGRLTDSFEAAVGPKLVAKVRSLQSDTGGIGTASPASSETLEIIKSYASVLTRVGRGAAFGEYWRGTRRQAILEHWSKAQLLEAQSASSSNIPASPNATALSVYLPSFFSSLLNLLATERIYMPLLYPSNQHEALDLFLTSTLSMLKPSLRERIASVKQYRKDESLNESLRLVRTIRERGREMEKILARLAAATATPVAEADVHGMRKTSSQTSLENPVTSPPLAKSSEHASGGQSYLDVQATPLGRRRSSARRPSAALPPSNRRISMVGAEGQANGNSPSIAQTQAQAVDFEFADVLYSSLLPMWETYAESELALFQNSWSRESKALSLLHSNHASDGSVGDEMLPSALDRLQRSFSALSDSSEDALSRCLELTRGLGARGMLNALDAVVSSSIEASAREVEESCRRTWSSLVGPNSHAPVGREWSAFGRIITALAGLRTVFKKAEDLQALLVEGLRESANLLLTFSPGAAVSIKDQALPDKLAKLKGTNGSGINGPVPTSAEMLVLLESSLASSEQEKATREQIVTLAAARHSIIASGASAMHSHNTLVRPQALPLLPRLSQSLPTVLNPLLHSMLVLPLVPVLSLLSQYPSLPTWTSTTLPGQVSNEYQLAMPSFSLGPTEVMQTVGESVLGLVRELESWMGEAGWKWGVELLLLRERGTEDDSAGATAEEAAGKKEREKKERRRSSMLPPGRSESNGSTSTTTTTGKDHRRRSSFLPPTASNQGRDSSSPTRHRSQASIISPQQELNLSGGLTVPNRDTLTLTGETSTSPAEVTPPFSRRDTGQEDGASSEALSDLATAMQPTSSEQEQQSQSQVHSESLLPVFISRLLSYLITHLLTHILPALPPIERISDAGWRQLEADLEWLKRVVGVLEGGGSAEIESEREAGTEAGPDGEEQATSELQRLDSWRKVVGLGVGHPALLPLASSPASTSATATTATGKAAAAAAAARDEFGYVPFYASPSTAGASGRAPTVPGTGPSALDPISVRQMLQSQRRSGASTPTGGAAGRPDSRGPPPTSGAGGNGSGTAGGGGGGGRQVDLNAMSVNVGMGW</sequence>
<evidence type="ECO:0000256" key="1">
    <source>
        <dbReference type="ARBA" id="ARBA00004395"/>
    </source>
</evidence>
<feature type="region of interest" description="Disordered" evidence="9">
    <location>
        <begin position="160"/>
        <end position="192"/>
    </location>
</feature>
<feature type="compositionally biased region" description="Polar residues" evidence="9">
    <location>
        <begin position="163"/>
        <end position="174"/>
    </location>
</feature>
<dbReference type="PANTHER" id="PTHR21443">
    <property type="entry name" value="CONSERVED OLIGOMERIC GOLGI COMPLEX COMPONENT 7"/>
    <property type="match status" value="1"/>
</dbReference>
<evidence type="ECO:0000256" key="6">
    <source>
        <dbReference type="ARBA" id="ARBA00023034"/>
    </source>
</evidence>
<evidence type="ECO:0000313" key="10">
    <source>
        <dbReference type="EMBL" id="PWN21177.1"/>
    </source>
</evidence>
<dbReference type="GO" id="GO:0017119">
    <property type="term" value="C:Golgi transport complex"/>
    <property type="evidence" value="ECO:0007669"/>
    <property type="project" value="InterPro"/>
</dbReference>
<protein>
    <recommendedName>
        <fullName evidence="3">Conserved oligomeric Golgi complex subunit 7</fullName>
    </recommendedName>
    <alternativeName>
        <fullName evidence="8">Component of oligomeric Golgi complex 7</fullName>
    </alternativeName>
</protein>
<dbReference type="GO" id="GO:0000139">
    <property type="term" value="C:Golgi membrane"/>
    <property type="evidence" value="ECO:0007669"/>
    <property type="project" value="UniProtKB-SubCell"/>
</dbReference>
<keyword evidence="11" id="KW-1185">Reference proteome</keyword>
<evidence type="ECO:0000256" key="8">
    <source>
        <dbReference type="ARBA" id="ARBA00031345"/>
    </source>
</evidence>
<feature type="region of interest" description="Disordered" evidence="9">
    <location>
        <begin position="478"/>
        <end position="545"/>
    </location>
</feature>
<dbReference type="PANTHER" id="PTHR21443:SF0">
    <property type="entry name" value="CONSERVED OLIGOMERIC GOLGI COMPLEX SUBUNIT 7"/>
    <property type="match status" value="1"/>
</dbReference>
<keyword evidence="5" id="KW-0653">Protein transport</keyword>